<dbReference type="GO" id="GO:0016020">
    <property type="term" value="C:membrane"/>
    <property type="evidence" value="ECO:0007669"/>
    <property type="project" value="InterPro"/>
</dbReference>
<dbReference type="Gene3D" id="3.30.565.10">
    <property type="entry name" value="Histidine kinase-like ATPase, C-terminal domain"/>
    <property type="match status" value="1"/>
</dbReference>
<keyword evidence="8" id="KW-1185">Reference proteome</keyword>
<dbReference type="GO" id="GO:0046983">
    <property type="term" value="F:protein dimerization activity"/>
    <property type="evidence" value="ECO:0007669"/>
    <property type="project" value="InterPro"/>
</dbReference>
<dbReference type="InterPro" id="IPR005467">
    <property type="entry name" value="His_kinase_dom"/>
</dbReference>
<evidence type="ECO:0000259" key="4">
    <source>
        <dbReference type="PROSITE" id="PS50109"/>
    </source>
</evidence>
<dbReference type="SUPFAM" id="SSF55874">
    <property type="entry name" value="ATPase domain of HSP90 chaperone/DNA topoisomerase II/histidine kinase"/>
    <property type="match status" value="1"/>
</dbReference>
<organism evidence="7 8">
    <name type="scientific">Truepera radiovictrix (strain DSM 17093 / CIP 108686 / LMG 22925 / RQ-24)</name>
    <dbReference type="NCBI Taxonomy" id="649638"/>
    <lineage>
        <taxon>Bacteria</taxon>
        <taxon>Thermotogati</taxon>
        <taxon>Deinococcota</taxon>
        <taxon>Deinococci</taxon>
        <taxon>Trueperales</taxon>
        <taxon>Trueperaceae</taxon>
        <taxon>Truepera</taxon>
    </lineage>
</organism>
<dbReference type="CDD" id="cd00130">
    <property type="entry name" value="PAS"/>
    <property type="match status" value="2"/>
</dbReference>
<dbReference type="SMART" id="SM00091">
    <property type="entry name" value="PAS"/>
    <property type="match status" value="2"/>
</dbReference>
<feature type="domain" description="PAC" evidence="6">
    <location>
        <begin position="208"/>
        <end position="260"/>
    </location>
</feature>
<evidence type="ECO:0000256" key="3">
    <source>
        <dbReference type="ARBA" id="ARBA00022991"/>
    </source>
</evidence>
<evidence type="ECO:0000256" key="2">
    <source>
        <dbReference type="ARBA" id="ARBA00022643"/>
    </source>
</evidence>
<dbReference type="PROSITE" id="PS50112">
    <property type="entry name" value="PAS"/>
    <property type="match status" value="2"/>
</dbReference>
<dbReference type="eggNOG" id="COG4585">
    <property type="taxonomic scope" value="Bacteria"/>
</dbReference>
<protein>
    <submittedName>
        <fullName evidence="7">PAS/PAC sensor signal transduction histidine kinase</fullName>
    </submittedName>
</protein>
<dbReference type="InterPro" id="IPR000014">
    <property type="entry name" value="PAS"/>
</dbReference>
<dbReference type="Gene3D" id="1.20.5.1930">
    <property type="match status" value="1"/>
</dbReference>
<gene>
    <name evidence="7" type="ordered locus">Trad_2773</name>
</gene>
<dbReference type="KEGG" id="tra:Trad_2773"/>
<dbReference type="InterPro" id="IPR003594">
    <property type="entry name" value="HATPase_dom"/>
</dbReference>
<keyword evidence="7" id="KW-0808">Transferase</keyword>
<reference evidence="7 8" key="2">
    <citation type="journal article" date="2011" name="Stand. Genomic Sci.">
        <title>Complete genome sequence of Truepera radiovictrix type strain (RQ-24).</title>
        <authorList>
            <person name="Ivanova N."/>
            <person name="Rohde C."/>
            <person name="Munk C."/>
            <person name="Nolan M."/>
            <person name="Lucas S."/>
            <person name="Del Rio T.G."/>
            <person name="Tice H."/>
            <person name="Deshpande S."/>
            <person name="Cheng J.F."/>
            <person name="Tapia R."/>
            <person name="Han C."/>
            <person name="Goodwin L."/>
            <person name="Pitluck S."/>
            <person name="Liolios K."/>
            <person name="Mavromatis K."/>
            <person name="Mikhailova N."/>
            <person name="Pati A."/>
            <person name="Chen A."/>
            <person name="Palaniappan K."/>
            <person name="Land M."/>
            <person name="Hauser L."/>
            <person name="Chang Y.J."/>
            <person name="Jeffries C.D."/>
            <person name="Brambilla E."/>
            <person name="Rohde M."/>
            <person name="Goker M."/>
            <person name="Tindall B.J."/>
            <person name="Woyke T."/>
            <person name="Bristow J."/>
            <person name="Eisen J.A."/>
            <person name="Markowitz V."/>
            <person name="Hugenholtz P."/>
            <person name="Kyrpides N.C."/>
            <person name="Klenk H.P."/>
            <person name="Lapidus A."/>
        </authorList>
    </citation>
    <scope>NUCLEOTIDE SEQUENCE [LARGE SCALE GENOMIC DNA]</scope>
    <source>
        <strain evidence="8">DSM 17093 / CIP 108686 / LMG 22925 / RQ-24</strain>
    </source>
</reference>
<dbReference type="eggNOG" id="COG2202">
    <property type="taxonomic scope" value="Bacteria"/>
</dbReference>
<feature type="domain" description="Histidine kinase" evidence="4">
    <location>
        <begin position="374"/>
        <end position="465"/>
    </location>
</feature>
<evidence type="ECO:0000256" key="1">
    <source>
        <dbReference type="ARBA" id="ARBA00022630"/>
    </source>
</evidence>
<keyword evidence="1" id="KW-0285">Flavoprotein</keyword>
<dbReference type="GO" id="GO:0000155">
    <property type="term" value="F:phosphorelay sensor kinase activity"/>
    <property type="evidence" value="ECO:0007669"/>
    <property type="project" value="InterPro"/>
</dbReference>
<dbReference type="SMART" id="SM00086">
    <property type="entry name" value="PAC"/>
    <property type="match status" value="2"/>
</dbReference>
<dbReference type="Pfam" id="PF02518">
    <property type="entry name" value="HATPase_c"/>
    <property type="match status" value="1"/>
</dbReference>
<dbReference type="Gene3D" id="3.30.450.20">
    <property type="entry name" value="PAS domain"/>
    <property type="match status" value="2"/>
</dbReference>
<dbReference type="PROSITE" id="PS50109">
    <property type="entry name" value="HIS_KIN"/>
    <property type="match status" value="1"/>
</dbReference>
<dbReference type="SUPFAM" id="SSF55785">
    <property type="entry name" value="PYP-like sensor domain (PAS domain)"/>
    <property type="match status" value="2"/>
</dbReference>
<feature type="domain" description="PAC" evidence="6">
    <location>
        <begin position="82"/>
        <end position="133"/>
    </location>
</feature>
<dbReference type="InterPro" id="IPR011712">
    <property type="entry name" value="Sig_transdc_His_kin_sub3_dim/P"/>
</dbReference>
<proteinExistence type="predicted"/>
<keyword evidence="2" id="KW-0288">FMN</keyword>
<dbReference type="InterPro" id="IPR036890">
    <property type="entry name" value="HATPase_C_sf"/>
</dbReference>
<dbReference type="Proteomes" id="UP000000379">
    <property type="component" value="Chromosome"/>
</dbReference>
<dbReference type="PROSITE" id="PS50113">
    <property type="entry name" value="PAC"/>
    <property type="match status" value="2"/>
</dbReference>
<evidence type="ECO:0000259" key="5">
    <source>
        <dbReference type="PROSITE" id="PS50112"/>
    </source>
</evidence>
<feature type="domain" description="PAS" evidence="5">
    <location>
        <begin position="6"/>
        <end position="79"/>
    </location>
</feature>
<dbReference type="HOGENOM" id="CLU_587851_0_0_0"/>
<evidence type="ECO:0000259" key="6">
    <source>
        <dbReference type="PROSITE" id="PS50113"/>
    </source>
</evidence>
<evidence type="ECO:0000313" key="7">
    <source>
        <dbReference type="EMBL" id="ADI15875.1"/>
    </source>
</evidence>
<keyword evidence="7" id="KW-0418">Kinase</keyword>
<dbReference type="EMBL" id="CP002049">
    <property type="protein sequence ID" value="ADI15875.1"/>
    <property type="molecule type" value="Genomic_DNA"/>
</dbReference>
<evidence type="ECO:0000313" key="8">
    <source>
        <dbReference type="Proteomes" id="UP000000379"/>
    </source>
</evidence>
<dbReference type="AlphaFoldDB" id="D7CV48"/>
<dbReference type="STRING" id="649638.Trad_2773"/>
<dbReference type="InterPro" id="IPR000700">
    <property type="entry name" value="PAS-assoc_C"/>
</dbReference>
<feature type="domain" description="PAS" evidence="5">
    <location>
        <begin position="130"/>
        <end position="205"/>
    </location>
</feature>
<dbReference type="NCBIfam" id="TIGR00229">
    <property type="entry name" value="sensory_box"/>
    <property type="match status" value="2"/>
</dbReference>
<dbReference type="InterPro" id="IPR035965">
    <property type="entry name" value="PAS-like_dom_sf"/>
</dbReference>
<dbReference type="Pfam" id="PF13426">
    <property type="entry name" value="PAS_9"/>
    <property type="match status" value="2"/>
</dbReference>
<dbReference type="InterPro" id="IPR001610">
    <property type="entry name" value="PAC"/>
</dbReference>
<reference evidence="8" key="1">
    <citation type="submission" date="2010-05" db="EMBL/GenBank/DDBJ databases">
        <title>The complete genome of Truepera radiovictris DSM 17093.</title>
        <authorList>
            <consortium name="US DOE Joint Genome Institute (JGI-PGF)"/>
            <person name="Lucas S."/>
            <person name="Copeland A."/>
            <person name="Lapidus A."/>
            <person name="Glavina del Rio T."/>
            <person name="Dalin E."/>
            <person name="Tice H."/>
            <person name="Bruce D."/>
            <person name="Goodwin L."/>
            <person name="Pitluck S."/>
            <person name="Kyrpides N."/>
            <person name="Mavromatis K."/>
            <person name="Ovchinnikova G."/>
            <person name="Munk A.C."/>
            <person name="Detter J.C."/>
            <person name="Han C."/>
            <person name="Tapia R."/>
            <person name="Land M."/>
            <person name="Hauser L."/>
            <person name="Markowitz V."/>
            <person name="Cheng J.-F."/>
            <person name="Hugenholtz P."/>
            <person name="Woyke T."/>
            <person name="Wu D."/>
            <person name="Tindall B."/>
            <person name="Pomrenke H.G."/>
            <person name="Brambilla E."/>
            <person name="Klenk H.-P."/>
            <person name="Eisen J.A."/>
        </authorList>
    </citation>
    <scope>NUCLEOTIDE SEQUENCE [LARGE SCALE GENOMIC DNA]</scope>
    <source>
        <strain evidence="8">DSM 17093 / CIP 108686 / LMG 22925 / RQ-24</strain>
    </source>
</reference>
<sequence>MSERDELEMLREAVQAANNVVLITDPRLPDNPIIYVNRGFERLTGYARDEVLGRNCRFLQGRDTDQAALPALRAAIARGQGIRVELRNYRKDGAMFWNELHITPIWRAGSLVYFLGVQNDITLLKAAQAEQALMSQALEHANEAVIVTEAALERPGPRILYVNRAFSAMTGYAPEEVLGKTPRMFQGPRTSRAVLNRMRRRLGRGGVFQGETINYRKDGSPFILAWHVAPIRDALGSITHWVSTQRDVTERRLLERQALDISAREQQRIAGELHDALQQHLIGTALQAKALARTLASRNDDLAERAEALYGLVQAGVTSLRTVVQGMAPVQRSANGLMMALGGLATKVEELYGVPCSFVYEEPIYVNDFELATQLYYIAQEAVTNAAKHAKASAIGISLARTDGLVALTVQDDGCGFQPQVEAGLRRGIGLRLLDYRARLIGAQLELTSRRGEGTVVTCLFEVPS</sequence>
<dbReference type="PANTHER" id="PTHR47429:SF2">
    <property type="entry name" value="PROTEIN TWIN LOV 1"/>
    <property type="match status" value="1"/>
</dbReference>
<dbReference type="PANTHER" id="PTHR47429">
    <property type="entry name" value="PROTEIN TWIN LOV 1"/>
    <property type="match status" value="1"/>
</dbReference>
<name>D7CV48_TRURR</name>
<keyword evidence="3" id="KW-0157">Chromophore</keyword>
<dbReference type="Pfam" id="PF07730">
    <property type="entry name" value="HisKA_3"/>
    <property type="match status" value="1"/>
</dbReference>
<accession>D7CV48</accession>
<dbReference type="CDD" id="cd16917">
    <property type="entry name" value="HATPase_UhpB-NarQ-NarX-like"/>
    <property type="match status" value="1"/>
</dbReference>
<dbReference type="SMART" id="SM00387">
    <property type="entry name" value="HATPase_c"/>
    <property type="match status" value="1"/>
</dbReference>